<gene>
    <name evidence="4" type="ORF">PSU4_59780</name>
</gene>
<dbReference type="Pfam" id="PF13458">
    <property type="entry name" value="Peripla_BP_6"/>
    <property type="match status" value="1"/>
</dbReference>
<proteinExistence type="inferred from homology"/>
<dbReference type="OrthoDB" id="7337537at2"/>
<comment type="caution">
    <text evidence="4">The sequence shown here is derived from an EMBL/GenBank/DDBJ whole genome shotgun (WGS) entry which is preliminary data.</text>
</comment>
<sequence>MTTDVINIAFVVPESGPSGIYGPSCQASGRLAAMEINEAGGILGREVRLRTVDGGQSPERVAAEVAEIVGKGLAEAVTGWHTSAVREALVPRLCGRVPYIYTAVYEGGEHTPGVFLTGETPANQILPAMRWMAEEMGIRRWVIVGNDYVWPRASARSVRAYAEQIRAVIGEEIFVPLGTEAYGSVLRRLRDAHVDGVLMFLLGSDAVKFNRAFSRTGMDEQMVRLSPLMDENMLMGTGAQSTHNLYSAAGFFETLATAHGLDFERRYVNLVGPSAPAVASPGESCYEGIAMFAELASAARATDVPHISRVANLVSYESPRGAVRVYNQHLIQRVYLAKAEGLEFDVLAEIHEGS</sequence>
<organism evidence="4 5">
    <name type="scientific">Pseudonocardia sulfidoxydans NBRC 16205</name>
    <dbReference type="NCBI Taxonomy" id="1223511"/>
    <lineage>
        <taxon>Bacteria</taxon>
        <taxon>Bacillati</taxon>
        <taxon>Actinomycetota</taxon>
        <taxon>Actinomycetes</taxon>
        <taxon>Pseudonocardiales</taxon>
        <taxon>Pseudonocardiaceae</taxon>
        <taxon>Pseudonocardia</taxon>
    </lineage>
</organism>
<accession>A0A511DTD2</accession>
<dbReference type="Proteomes" id="UP000321685">
    <property type="component" value="Unassembled WGS sequence"/>
</dbReference>
<dbReference type="AlphaFoldDB" id="A0A511DTD2"/>
<evidence type="ECO:0000313" key="5">
    <source>
        <dbReference type="Proteomes" id="UP000321685"/>
    </source>
</evidence>
<dbReference type="Gene3D" id="3.40.50.2300">
    <property type="match status" value="2"/>
</dbReference>
<comment type="similarity">
    <text evidence="1">Belongs to the leucine-binding protein family.</text>
</comment>
<evidence type="ECO:0000259" key="3">
    <source>
        <dbReference type="Pfam" id="PF13458"/>
    </source>
</evidence>
<feature type="domain" description="Leucine-binding protein" evidence="3">
    <location>
        <begin position="6"/>
        <end position="340"/>
    </location>
</feature>
<protein>
    <recommendedName>
        <fullName evidence="3">Leucine-binding protein domain-containing protein</fullName>
    </recommendedName>
</protein>
<dbReference type="EMBL" id="BJVJ01000134">
    <property type="protein sequence ID" value="GEL27024.1"/>
    <property type="molecule type" value="Genomic_DNA"/>
</dbReference>
<reference evidence="4 5" key="1">
    <citation type="submission" date="2019-07" db="EMBL/GenBank/DDBJ databases">
        <title>Whole genome shotgun sequence of Pseudonocardia sulfidoxydans NBRC 16205.</title>
        <authorList>
            <person name="Hosoyama A."/>
            <person name="Uohara A."/>
            <person name="Ohji S."/>
            <person name="Ichikawa N."/>
        </authorList>
    </citation>
    <scope>NUCLEOTIDE SEQUENCE [LARGE SCALE GENOMIC DNA]</scope>
    <source>
        <strain evidence="4 5">NBRC 16205</strain>
    </source>
</reference>
<evidence type="ECO:0000256" key="1">
    <source>
        <dbReference type="ARBA" id="ARBA00010062"/>
    </source>
</evidence>
<dbReference type="RefSeq" id="WP_147115948.1">
    <property type="nucleotide sequence ID" value="NZ_BJVJ01000134.1"/>
</dbReference>
<evidence type="ECO:0000313" key="4">
    <source>
        <dbReference type="EMBL" id="GEL27024.1"/>
    </source>
</evidence>
<dbReference type="CDD" id="cd06358">
    <property type="entry name" value="PBP1_NHase"/>
    <property type="match status" value="1"/>
</dbReference>
<dbReference type="InterPro" id="IPR028082">
    <property type="entry name" value="Peripla_BP_I"/>
</dbReference>
<name>A0A511DTD2_9PSEU</name>
<keyword evidence="5" id="KW-1185">Reference proteome</keyword>
<dbReference type="InterPro" id="IPR028081">
    <property type="entry name" value="Leu-bd"/>
</dbReference>
<keyword evidence="2" id="KW-0732">Signal</keyword>
<evidence type="ECO:0000256" key="2">
    <source>
        <dbReference type="ARBA" id="ARBA00022729"/>
    </source>
</evidence>
<dbReference type="SUPFAM" id="SSF53822">
    <property type="entry name" value="Periplasmic binding protein-like I"/>
    <property type="match status" value="1"/>
</dbReference>
<dbReference type="PANTHER" id="PTHR47628:SF1">
    <property type="entry name" value="ALIPHATIC AMIDASE EXPRESSION-REGULATING PROTEIN"/>
    <property type="match status" value="1"/>
</dbReference>
<dbReference type="PANTHER" id="PTHR47628">
    <property type="match status" value="1"/>
</dbReference>